<accession>A0AA40KY76</accession>
<reference evidence="1" key="1">
    <citation type="submission" date="2021-10" db="EMBL/GenBank/DDBJ databases">
        <title>Melipona bicolor Genome sequencing and assembly.</title>
        <authorList>
            <person name="Araujo N.S."/>
            <person name="Arias M.C."/>
        </authorList>
    </citation>
    <scope>NUCLEOTIDE SEQUENCE</scope>
    <source>
        <strain evidence="1">USP_2M_L1-L4_2017</strain>
        <tissue evidence="1">Whole body</tissue>
    </source>
</reference>
<dbReference type="AlphaFoldDB" id="A0AA40KY76"/>
<dbReference type="EMBL" id="JAHYIQ010000001">
    <property type="protein sequence ID" value="KAK1136967.1"/>
    <property type="molecule type" value="Genomic_DNA"/>
</dbReference>
<evidence type="ECO:0000313" key="1">
    <source>
        <dbReference type="EMBL" id="KAK1136967.1"/>
    </source>
</evidence>
<gene>
    <name evidence="1" type="ORF">K0M31_001495</name>
</gene>
<dbReference type="Proteomes" id="UP001177670">
    <property type="component" value="Unassembled WGS sequence"/>
</dbReference>
<sequence length="81" mass="8579">MHIRKSLRPGTDFVAGLSLAGAATEEDSRVQMEASTARSALVLIPLGEGGKILRVNRVTGDTSPVVFGDGEASERIEARQK</sequence>
<evidence type="ECO:0000313" key="2">
    <source>
        <dbReference type="Proteomes" id="UP001177670"/>
    </source>
</evidence>
<organism evidence="1 2">
    <name type="scientific">Melipona bicolor</name>
    <dbReference type="NCBI Taxonomy" id="60889"/>
    <lineage>
        <taxon>Eukaryota</taxon>
        <taxon>Metazoa</taxon>
        <taxon>Ecdysozoa</taxon>
        <taxon>Arthropoda</taxon>
        <taxon>Hexapoda</taxon>
        <taxon>Insecta</taxon>
        <taxon>Pterygota</taxon>
        <taxon>Neoptera</taxon>
        <taxon>Endopterygota</taxon>
        <taxon>Hymenoptera</taxon>
        <taxon>Apocrita</taxon>
        <taxon>Aculeata</taxon>
        <taxon>Apoidea</taxon>
        <taxon>Anthophila</taxon>
        <taxon>Apidae</taxon>
        <taxon>Melipona</taxon>
    </lineage>
</organism>
<keyword evidence="2" id="KW-1185">Reference proteome</keyword>
<protein>
    <submittedName>
        <fullName evidence="1">Uncharacterized protein</fullName>
    </submittedName>
</protein>
<name>A0AA40KY76_9HYME</name>
<comment type="caution">
    <text evidence="1">The sequence shown here is derived from an EMBL/GenBank/DDBJ whole genome shotgun (WGS) entry which is preliminary data.</text>
</comment>
<proteinExistence type="predicted"/>